<sequence>MINKLSYKENKIIKLTIDELEKKYNFKVLFGSIIGSKSMNLDNSTSDLDFYLIYESHKNNNKSQIKKNEKINWLFSPNVDIMSRSINYNKRDKLNVKIDFACYEICRVLDEVKKYGVYNKNFPTYNYRNGISNDDGQFLIFRILSSDYLWDNNYIQSNYEKLHNTFIRINILDYYFTRAKGNYDNYLAQRKVKVRKYLYTLHEIYCMKWILKYNTMPPMNFQDLHHEFIDYNICEEIYKLFQINKGNMLDHKKSILGMEKESLNIEKDDKLNKYIENEINKINVEIRKIYTNSKLNVLIGLNENSAMCKYLKT</sequence>
<organism evidence="1 2">
    <name type="scientific">Clostridium sporogenes</name>
    <dbReference type="NCBI Taxonomy" id="1509"/>
    <lineage>
        <taxon>Bacteria</taxon>
        <taxon>Bacillati</taxon>
        <taxon>Bacillota</taxon>
        <taxon>Clostridia</taxon>
        <taxon>Eubacteriales</taxon>
        <taxon>Clostridiaceae</taxon>
        <taxon>Clostridium</taxon>
    </lineage>
</organism>
<evidence type="ECO:0000313" key="1">
    <source>
        <dbReference type="EMBL" id="AKC63512.1"/>
    </source>
</evidence>
<proteinExistence type="predicted"/>
<gene>
    <name evidence="1" type="ORF">CLSPO_c27920</name>
</gene>
<name>A0A7U4JQM2_CLOSG</name>
<reference evidence="1 2" key="1">
    <citation type="journal article" date="2015" name="PLoS ONE">
        <title>A universal mariner transposon system for forward genetic studies in the genus clostridium.</title>
        <authorList>
            <person name="Zhang Y."/>
            <person name="Grosse-Honebrink A."/>
            <person name="Minton N.P."/>
        </authorList>
    </citation>
    <scope>NUCLEOTIDE SEQUENCE [LARGE SCALE GENOMIC DNA]</scope>
    <source>
        <strain evidence="1 2">NCIMB 10696</strain>
    </source>
</reference>
<dbReference type="AlphaFoldDB" id="A0A7U4JQM2"/>
<dbReference type="RefSeq" id="WP_033060698.1">
    <property type="nucleotide sequence ID" value="NZ_CP009225.1"/>
</dbReference>
<keyword evidence="1" id="KW-0808">Transferase</keyword>
<accession>A0A7U4JQM2</accession>
<dbReference type="GeneID" id="92939431"/>
<dbReference type="InterPro" id="IPR018775">
    <property type="entry name" value="RlaP"/>
</dbReference>
<dbReference type="PANTHER" id="PTHR34817:SF1">
    <property type="entry name" value="NUCLEOTIDYLTRANSFERASE"/>
    <property type="match status" value="1"/>
</dbReference>
<dbReference type="EMBL" id="CP009225">
    <property type="protein sequence ID" value="AKC63512.1"/>
    <property type="molecule type" value="Genomic_DNA"/>
</dbReference>
<protein>
    <submittedName>
        <fullName evidence="1">Putative nucleotidyltransferase</fullName>
    </submittedName>
</protein>
<dbReference type="Proteomes" id="UP000033052">
    <property type="component" value="Chromosome"/>
</dbReference>
<dbReference type="KEGG" id="cld:CLSPO_c27920"/>
<dbReference type="GO" id="GO:0016740">
    <property type="term" value="F:transferase activity"/>
    <property type="evidence" value="ECO:0007669"/>
    <property type="project" value="UniProtKB-KW"/>
</dbReference>
<dbReference type="Pfam" id="PF10127">
    <property type="entry name" value="RlaP"/>
    <property type="match status" value="1"/>
</dbReference>
<dbReference type="PANTHER" id="PTHR34817">
    <property type="entry name" value="NUCLEOTIDYLTRANSFERASE"/>
    <property type="match status" value="1"/>
</dbReference>
<evidence type="ECO:0000313" key="2">
    <source>
        <dbReference type="Proteomes" id="UP000033052"/>
    </source>
</evidence>